<reference evidence="1" key="1">
    <citation type="submission" date="2021-01" db="EMBL/GenBank/DDBJ databases">
        <authorList>
            <person name="Corre E."/>
            <person name="Pelletier E."/>
            <person name="Niang G."/>
            <person name="Scheremetjew M."/>
            <person name="Finn R."/>
            <person name="Kale V."/>
            <person name="Holt S."/>
            <person name="Cochrane G."/>
            <person name="Meng A."/>
            <person name="Brown T."/>
            <person name="Cohen L."/>
        </authorList>
    </citation>
    <scope>NUCLEOTIDE SEQUENCE</scope>
    <source>
        <strain evidence="1">CCMP3328</strain>
    </source>
</reference>
<gene>
    <name evidence="1" type="ORF">CAUS1442_LOCUS13554</name>
</gene>
<evidence type="ECO:0000313" key="1">
    <source>
        <dbReference type="EMBL" id="CAD8341419.1"/>
    </source>
</evidence>
<sequence>MWYRHRPSKSGPMVVQVTEGYTVRVFQSAFFTPDMDCVYMDCPKSPIHQFDIHRTSWLAEAGAHYIILVHTDYPIAIQTFEVSLWYNDVPMFPYGPIDVTGNAQVLPGTFSRGSSLSASSYDTPIATASTGAASHSTTNNHFIAMPSCGTATPQSTVGAWYTVHGNGEEAIALTCGLTSIDTQISVFVHDTPWEDQLDILHHQLSTGQLLDQDTLTSFIDSLQCVDGNDDSCSSTQSQVSWSTEVGKLYFVLVHGHVEDTNHTEPFEISFFDGSPQNVLDGDFCVNAIDANDAVFVVVENEYDPTKNIVPHEEVLFDNCYLTKFVSFDGVEDRDIGSLDGCYNEWTYPRDGSVPSGLWYRVDGTGGTFRVRMACIDDPGYGETGTSVLTHPKALGGLGCGQLECVTDTCNDECEFQTTEDNVYYIFIFTFPEVFCSSPTLHFHIIDSQ</sequence>
<accession>A0A7R9ZRI7</accession>
<dbReference type="EMBL" id="HBEF01021890">
    <property type="protein sequence ID" value="CAD8341419.1"/>
    <property type="molecule type" value="Transcribed_RNA"/>
</dbReference>
<protein>
    <submittedName>
        <fullName evidence="1">Uncharacterized protein</fullName>
    </submittedName>
</protein>
<proteinExistence type="predicted"/>
<dbReference type="AlphaFoldDB" id="A0A7R9ZRI7"/>
<organism evidence="1">
    <name type="scientific">Craspedostauros australis</name>
    <dbReference type="NCBI Taxonomy" id="1486917"/>
    <lineage>
        <taxon>Eukaryota</taxon>
        <taxon>Sar</taxon>
        <taxon>Stramenopiles</taxon>
        <taxon>Ochrophyta</taxon>
        <taxon>Bacillariophyta</taxon>
        <taxon>Bacillariophyceae</taxon>
        <taxon>Bacillariophycidae</taxon>
        <taxon>Naviculales</taxon>
        <taxon>Naviculaceae</taxon>
        <taxon>Craspedostauros</taxon>
    </lineage>
</organism>
<name>A0A7R9ZRI7_9STRA</name>